<name>A0A1M6E6R3_9VIBR</name>
<evidence type="ECO:0000313" key="2">
    <source>
        <dbReference type="EMBL" id="SHI81141.1"/>
    </source>
</evidence>
<protein>
    <submittedName>
        <fullName evidence="2">Uncharacterized protein</fullName>
    </submittedName>
</protein>
<evidence type="ECO:0000256" key="1">
    <source>
        <dbReference type="SAM" id="MobiDB-lite"/>
    </source>
</evidence>
<evidence type="ECO:0000313" key="3">
    <source>
        <dbReference type="Proteomes" id="UP000184608"/>
    </source>
</evidence>
<organism evidence="2 3">
    <name type="scientific">Vibrio aerogenes CECT 7868</name>
    <dbReference type="NCBI Taxonomy" id="1216006"/>
    <lineage>
        <taxon>Bacteria</taxon>
        <taxon>Pseudomonadati</taxon>
        <taxon>Pseudomonadota</taxon>
        <taxon>Gammaproteobacteria</taxon>
        <taxon>Vibrionales</taxon>
        <taxon>Vibrionaceae</taxon>
        <taxon>Vibrio</taxon>
    </lineage>
</organism>
<reference evidence="2 3" key="1">
    <citation type="submission" date="2016-11" db="EMBL/GenBank/DDBJ databases">
        <authorList>
            <person name="Jaros S."/>
            <person name="Januszkiewicz K."/>
            <person name="Wedrychowicz H."/>
        </authorList>
    </citation>
    <scope>NUCLEOTIDE SEQUENCE [LARGE SCALE GENOMIC DNA]</scope>
    <source>
        <strain evidence="2 3">CECT 7868</strain>
    </source>
</reference>
<keyword evidence="3" id="KW-1185">Reference proteome</keyword>
<dbReference type="AntiFam" id="ANF00178">
    <property type="entry name" value="Shadow ORF (opposite dhbF)"/>
</dbReference>
<dbReference type="EMBL" id="FQXZ01000047">
    <property type="protein sequence ID" value="SHI81141.1"/>
    <property type="molecule type" value="Genomic_DNA"/>
</dbReference>
<proteinExistence type="predicted"/>
<dbReference type="AntiFam" id="ANF00174">
    <property type="entry name" value="Shadow ORF (irp2)"/>
</dbReference>
<sequence>MGDPAGFHHRIQRFTQRLSRPGKVQRCTGTDPHNDIKHTGIKADRGILQHAVARPYGKHPALRRRDITHALMRNHHPFRLTGRAGCVDDVSQMLRRQLQRKFIRIRSRIILP</sequence>
<dbReference type="Proteomes" id="UP000184608">
    <property type="component" value="Unassembled WGS sequence"/>
</dbReference>
<dbReference type="AlphaFoldDB" id="A0A1M6E6R3"/>
<feature type="region of interest" description="Disordered" evidence="1">
    <location>
        <begin position="19"/>
        <end position="38"/>
    </location>
</feature>
<gene>
    <name evidence="2" type="ORF">VA7868_04389</name>
</gene>
<accession>A0A1M6E6R3</accession>